<evidence type="ECO:0000256" key="8">
    <source>
        <dbReference type="ARBA" id="ARBA00023128"/>
    </source>
</evidence>
<comment type="subcellular location">
    <subcellularLocation>
        <location evidence="1">Mitochondrion inner membrane</location>
        <topology evidence="1">Multi-pass membrane protein</topology>
    </subcellularLocation>
</comment>
<dbReference type="HOGENOM" id="CLU_015166_0_5_1"/>
<organism evidence="13 14">
    <name type="scientific">Megaselia scalaris</name>
    <name type="common">Humpbacked fly</name>
    <name type="synonym">Phora scalaris</name>
    <dbReference type="NCBI Taxonomy" id="36166"/>
    <lineage>
        <taxon>Eukaryota</taxon>
        <taxon>Metazoa</taxon>
        <taxon>Ecdysozoa</taxon>
        <taxon>Arthropoda</taxon>
        <taxon>Hexapoda</taxon>
        <taxon>Insecta</taxon>
        <taxon>Pterygota</taxon>
        <taxon>Neoptera</taxon>
        <taxon>Endopterygota</taxon>
        <taxon>Diptera</taxon>
        <taxon>Brachycera</taxon>
        <taxon>Muscomorpha</taxon>
        <taxon>Platypezoidea</taxon>
        <taxon>Phoridae</taxon>
        <taxon>Megaseliini</taxon>
        <taxon>Megaselia</taxon>
    </lineage>
</organism>
<keyword evidence="9 10" id="KW-0472">Membrane</keyword>
<dbReference type="InterPro" id="IPR045315">
    <property type="entry name" value="Mtm1-like"/>
</dbReference>
<dbReference type="PROSITE" id="PS50920">
    <property type="entry name" value="SOLCAR"/>
    <property type="match status" value="1"/>
</dbReference>
<feature type="transmembrane region" description="Helical" evidence="12">
    <location>
        <begin position="35"/>
        <end position="56"/>
    </location>
</feature>
<dbReference type="OMA" id="KVWRDGG"/>
<dbReference type="EnsemblMetazoa" id="MESCA005985-RA">
    <property type="protein sequence ID" value="MESCA005985-PA"/>
    <property type="gene ID" value="MESCA005985"/>
</dbReference>
<keyword evidence="7 12" id="KW-1133">Transmembrane helix</keyword>
<dbReference type="GO" id="GO:1990542">
    <property type="term" value="P:mitochondrial transmembrane transport"/>
    <property type="evidence" value="ECO:0007669"/>
    <property type="project" value="InterPro"/>
</dbReference>
<evidence type="ECO:0000256" key="5">
    <source>
        <dbReference type="ARBA" id="ARBA00022737"/>
    </source>
</evidence>
<accession>T1GQS1</accession>
<evidence type="ECO:0000256" key="9">
    <source>
        <dbReference type="ARBA" id="ARBA00023136"/>
    </source>
</evidence>
<dbReference type="Proteomes" id="UP000015102">
    <property type="component" value="Unassembled WGS sequence"/>
</dbReference>
<dbReference type="Pfam" id="PF00153">
    <property type="entry name" value="Mito_carr"/>
    <property type="match status" value="1"/>
</dbReference>
<dbReference type="STRING" id="36166.T1GQS1"/>
<evidence type="ECO:0000313" key="14">
    <source>
        <dbReference type="Proteomes" id="UP000015102"/>
    </source>
</evidence>
<feature type="repeat" description="Solcar" evidence="10">
    <location>
        <begin position="33"/>
        <end position="123"/>
    </location>
</feature>
<evidence type="ECO:0000256" key="7">
    <source>
        <dbReference type="ARBA" id="ARBA00022989"/>
    </source>
</evidence>
<comment type="similarity">
    <text evidence="2 11">Belongs to the mitochondrial carrier (TC 2.A.29) family.</text>
</comment>
<protein>
    <recommendedName>
        <fullName evidence="15">Mitochondrial carrier protein</fullName>
    </recommendedName>
</protein>
<dbReference type="InterPro" id="IPR023395">
    <property type="entry name" value="MCP_dom_sf"/>
</dbReference>
<keyword evidence="6" id="KW-0999">Mitochondrion inner membrane</keyword>
<proteinExistence type="inferred from homology"/>
<dbReference type="EMBL" id="CAQQ02187968">
    <property type="status" value="NOT_ANNOTATED_CDS"/>
    <property type="molecule type" value="Genomic_DNA"/>
</dbReference>
<evidence type="ECO:0000256" key="11">
    <source>
        <dbReference type="RuleBase" id="RU000488"/>
    </source>
</evidence>
<evidence type="ECO:0000256" key="3">
    <source>
        <dbReference type="ARBA" id="ARBA00022448"/>
    </source>
</evidence>
<reference evidence="14" key="1">
    <citation type="submission" date="2013-02" db="EMBL/GenBank/DDBJ databases">
        <authorList>
            <person name="Hughes D."/>
        </authorList>
    </citation>
    <scope>NUCLEOTIDE SEQUENCE</scope>
    <source>
        <strain>Durham</strain>
        <strain evidence="14">NC isolate 2 -- Noor lab</strain>
    </source>
</reference>
<dbReference type="AlphaFoldDB" id="T1GQS1"/>
<evidence type="ECO:0008006" key="15">
    <source>
        <dbReference type="Google" id="ProtNLM"/>
    </source>
</evidence>
<keyword evidence="8" id="KW-0496">Mitochondrion</keyword>
<dbReference type="Gene3D" id="1.50.40.10">
    <property type="entry name" value="Mitochondrial carrier domain"/>
    <property type="match status" value="1"/>
</dbReference>
<evidence type="ECO:0000256" key="2">
    <source>
        <dbReference type="ARBA" id="ARBA00006375"/>
    </source>
</evidence>
<keyword evidence="5" id="KW-0677">Repeat</keyword>
<reference evidence="13" key="2">
    <citation type="submission" date="2015-06" db="UniProtKB">
        <authorList>
            <consortium name="EnsemblMetazoa"/>
        </authorList>
    </citation>
    <scope>IDENTIFICATION</scope>
</reference>
<evidence type="ECO:0000256" key="6">
    <source>
        <dbReference type="ARBA" id="ARBA00022792"/>
    </source>
</evidence>
<keyword evidence="3 11" id="KW-0813">Transport</keyword>
<evidence type="ECO:0000256" key="4">
    <source>
        <dbReference type="ARBA" id="ARBA00022692"/>
    </source>
</evidence>
<dbReference type="SUPFAM" id="SSF103506">
    <property type="entry name" value="Mitochondrial carrier"/>
    <property type="match status" value="1"/>
</dbReference>
<keyword evidence="14" id="KW-1185">Reference proteome</keyword>
<evidence type="ECO:0000313" key="13">
    <source>
        <dbReference type="EnsemblMetazoa" id="MESCA005985-PA"/>
    </source>
</evidence>
<dbReference type="PANTHER" id="PTHR45760:SF2">
    <property type="entry name" value="FI19922P1-RELATED"/>
    <property type="match status" value="1"/>
</dbReference>
<keyword evidence="4 10" id="KW-0812">Transmembrane</keyword>
<evidence type="ECO:0000256" key="10">
    <source>
        <dbReference type="PROSITE-ProRule" id="PRU00282"/>
    </source>
</evidence>
<dbReference type="PANTHER" id="PTHR45760">
    <property type="entry name" value="FI19922P1-RELATED"/>
    <property type="match status" value="1"/>
</dbReference>
<evidence type="ECO:0000256" key="1">
    <source>
        <dbReference type="ARBA" id="ARBA00004448"/>
    </source>
</evidence>
<dbReference type="GO" id="GO:0005743">
    <property type="term" value="C:mitochondrial inner membrane"/>
    <property type="evidence" value="ECO:0007669"/>
    <property type="project" value="UniProtKB-SubCell"/>
</dbReference>
<evidence type="ECO:0000256" key="12">
    <source>
        <dbReference type="SAM" id="Phobius"/>
    </source>
</evidence>
<name>T1GQS1_MEGSC</name>
<sequence length="139" mass="15452">SGLPPTVLRDVPFSGIYWSCYESIKGYFNVTTPTFQFSFLAGATAGMVAAFVTTPFDVIKTHRQIEFGTPVKDLPKRKTMDSLARLYSSNGLPGIFAGLGPRLAKVAPACAIMISSFEYGKSFFYRYNEKAYYEKQVTK</sequence>
<dbReference type="InterPro" id="IPR018108">
    <property type="entry name" value="MCP_transmembrane"/>
</dbReference>